<dbReference type="Pfam" id="PF19730">
    <property type="entry name" value="DUF6221"/>
    <property type="match status" value="1"/>
</dbReference>
<proteinExistence type="predicted"/>
<name>A0A7W7G8B4_9ACTN</name>
<dbReference type="Proteomes" id="UP000542210">
    <property type="component" value="Unassembled WGS sequence"/>
</dbReference>
<dbReference type="EMBL" id="JACHND010000001">
    <property type="protein sequence ID" value="MBB4700102.1"/>
    <property type="molecule type" value="Genomic_DNA"/>
</dbReference>
<reference evidence="1 2" key="1">
    <citation type="submission" date="2020-08" db="EMBL/GenBank/DDBJ databases">
        <title>Sequencing the genomes of 1000 actinobacteria strains.</title>
        <authorList>
            <person name="Klenk H.-P."/>
        </authorList>
    </citation>
    <scope>NUCLEOTIDE SEQUENCE [LARGE SCALE GENOMIC DNA]</scope>
    <source>
        <strain evidence="1 2">DSM 45784</strain>
    </source>
</reference>
<sequence length="112" mass="13289">MSAELVDFLKARLDEDEQTALDWQRHKQALTEQYTADPKRQHVRPFRTRVTDAQVAEYAHASRFDPARVLREVEAKRRILALHKECDARCYIVQVLAVPYDDHPDYRAEWRP</sequence>
<evidence type="ECO:0000313" key="2">
    <source>
        <dbReference type="Proteomes" id="UP000542210"/>
    </source>
</evidence>
<dbReference type="InterPro" id="IPR046193">
    <property type="entry name" value="DUF6221"/>
</dbReference>
<comment type="caution">
    <text evidence="1">The sequence shown here is derived from an EMBL/GenBank/DDBJ whole genome shotgun (WGS) entry which is preliminary data.</text>
</comment>
<accession>A0A7W7G8B4</accession>
<dbReference type="RefSeq" id="WP_184878016.1">
    <property type="nucleotide sequence ID" value="NZ_BOOV01000009.1"/>
</dbReference>
<organism evidence="1 2">
    <name type="scientific">Sphaerisporangium siamense</name>
    <dbReference type="NCBI Taxonomy" id="795645"/>
    <lineage>
        <taxon>Bacteria</taxon>
        <taxon>Bacillati</taxon>
        <taxon>Actinomycetota</taxon>
        <taxon>Actinomycetes</taxon>
        <taxon>Streptosporangiales</taxon>
        <taxon>Streptosporangiaceae</taxon>
        <taxon>Sphaerisporangium</taxon>
    </lineage>
</organism>
<evidence type="ECO:0000313" key="1">
    <source>
        <dbReference type="EMBL" id="MBB4700102.1"/>
    </source>
</evidence>
<protein>
    <submittedName>
        <fullName evidence="1">Uncharacterized protein</fullName>
    </submittedName>
</protein>
<dbReference type="AlphaFoldDB" id="A0A7W7G8B4"/>
<gene>
    <name evidence="1" type="ORF">BJ982_001646</name>
</gene>
<keyword evidence="2" id="KW-1185">Reference proteome</keyword>